<dbReference type="Proteomes" id="UP000190312">
    <property type="component" value="Unassembled WGS sequence"/>
</dbReference>
<proteinExistence type="predicted"/>
<dbReference type="EMBL" id="MKZY01000003">
    <property type="protein sequence ID" value="OOO11550.1"/>
    <property type="molecule type" value="Genomic_DNA"/>
</dbReference>
<comment type="caution">
    <text evidence="1">The sequence shown here is derived from an EMBL/GenBank/DDBJ whole genome shotgun (WGS) entry which is preliminary data.</text>
</comment>
<accession>A0A1S9DRD8</accession>
<name>A0A1S9DRD8_ASPOZ</name>
<evidence type="ECO:0000313" key="1">
    <source>
        <dbReference type="EMBL" id="OOO11550.1"/>
    </source>
</evidence>
<dbReference type="OrthoDB" id="2896006at2759"/>
<sequence>MAISQIPRIIGFQILRSLNLLISSAGNNDLFGLAKDFFWNHPDEETGISDAFFYTYMIDTVINSLIDYYLSHVVAIMLILESERLHASNQSTADFIHDNVQNQPTTRSVTRASSFLYRMGGLRMFLKGLQTGLVYRATHFALTSLLQMALFRHDLLNPIAPVISTIVLAELHMAWTHATISATSSTGSLLKLRHNHKAWRKLLTPSLVCAAARAVIDYLPDAADSSFNLFFKSASTHDPSEHYIAYFEVSTMLPTLILRMTVVLPAFIALILVEASFLPETETTIVPSTQGRRARMSALVWGKISKVRSGFAGVYGLVRRSTFFWLWELHAKRCLLQSVVDIIIMWLEGGFE</sequence>
<dbReference type="AlphaFoldDB" id="A0A1S9DRD8"/>
<gene>
    <name evidence="1" type="ORF">OAory_01080200</name>
</gene>
<organism evidence="1 2">
    <name type="scientific">Aspergillus oryzae</name>
    <name type="common">Yellow koji mold</name>
    <dbReference type="NCBI Taxonomy" id="5062"/>
    <lineage>
        <taxon>Eukaryota</taxon>
        <taxon>Fungi</taxon>
        <taxon>Dikarya</taxon>
        <taxon>Ascomycota</taxon>
        <taxon>Pezizomycotina</taxon>
        <taxon>Eurotiomycetes</taxon>
        <taxon>Eurotiomycetidae</taxon>
        <taxon>Eurotiales</taxon>
        <taxon>Aspergillaceae</taxon>
        <taxon>Aspergillus</taxon>
        <taxon>Aspergillus subgen. Circumdati</taxon>
    </lineage>
</organism>
<dbReference type="VEuPathDB" id="FungiDB:AO090023000658"/>
<protein>
    <submittedName>
        <fullName evidence="1">Uncharacterized protein</fullName>
    </submittedName>
</protein>
<reference evidence="1 2" key="1">
    <citation type="submission" date="2016-10" db="EMBL/GenBank/DDBJ databases">
        <title>Genome sequencing of Aspergillus oryzae BCC7051.</title>
        <authorList>
            <person name="Thammarongtham C."/>
            <person name="Vorapreeda T."/>
            <person name="Nookaew I."/>
            <person name="Srisuk T."/>
            <person name="Land M."/>
            <person name="Jeennor S."/>
            <person name="Laoteng K."/>
        </authorList>
    </citation>
    <scope>NUCLEOTIDE SEQUENCE [LARGE SCALE GENOMIC DNA]</scope>
    <source>
        <strain evidence="1 2">BCC7051</strain>
    </source>
</reference>
<evidence type="ECO:0000313" key="2">
    <source>
        <dbReference type="Proteomes" id="UP000190312"/>
    </source>
</evidence>